<sequence length="73" mass="8191">MQRRLQVVNREFFGQSGCTAVLVEQNNLLHSSPYAVRYGPQGCAVRDHTAICGPFLGAVCTRNFRRYEAAVYP</sequence>
<proteinExistence type="predicted"/>
<evidence type="ECO:0000313" key="1">
    <source>
        <dbReference type="EMBL" id="SOJ57088.1"/>
    </source>
</evidence>
<evidence type="ECO:0000313" key="2">
    <source>
        <dbReference type="Proteomes" id="UP000554965"/>
    </source>
</evidence>
<protein>
    <submittedName>
        <fullName evidence="1">Uncharacterized protein</fullName>
    </submittedName>
</protein>
<organism evidence="1 2">
    <name type="scientific">Mycobacterium simulans</name>
    <dbReference type="NCBI Taxonomy" id="627089"/>
    <lineage>
        <taxon>Bacteria</taxon>
        <taxon>Bacillati</taxon>
        <taxon>Actinomycetota</taxon>
        <taxon>Actinomycetes</taxon>
        <taxon>Mycobacteriales</taxon>
        <taxon>Mycobacteriaceae</taxon>
        <taxon>Mycobacterium</taxon>
    </lineage>
</organism>
<keyword evidence="2" id="KW-1185">Reference proteome</keyword>
<dbReference type="AlphaFoldDB" id="A0A7Z7INV6"/>
<gene>
    <name evidence="1" type="ORF">MSIMFB_04566</name>
</gene>
<accession>A0A7Z7INV6</accession>
<comment type="caution">
    <text evidence="1">The sequence shown here is derived from an EMBL/GenBank/DDBJ whole genome shotgun (WGS) entry which is preliminary data.</text>
</comment>
<name>A0A7Z7INV6_9MYCO</name>
<dbReference type="EMBL" id="OCTY01000002">
    <property type="protein sequence ID" value="SOJ57088.1"/>
    <property type="molecule type" value="Genomic_DNA"/>
</dbReference>
<reference evidence="1 2" key="1">
    <citation type="submission" date="2017-10" db="EMBL/GenBank/DDBJ databases">
        <authorList>
            <consortium name="Urmite Genomes"/>
        </authorList>
    </citation>
    <scope>NUCLEOTIDE SEQUENCE [LARGE SCALE GENOMIC DNA]</scope>
    <source>
        <strain evidence="1 2">FB-527</strain>
    </source>
</reference>
<dbReference type="Proteomes" id="UP000554965">
    <property type="component" value="Unassembled WGS sequence"/>
</dbReference>